<comment type="caution">
    <text evidence="7">The sequence shown here is derived from an EMBL/GenBank/DDBJ whole genome shotgun (WGS) entry which is preliminary data.</text>
</comment>
<evidence type="ECO:0000256" key="5">
    <source>
        <dbReference type="SAM" id="MobiDB-lite"/>
    </source>
</evidence>
<keyword evidence="8" id="KW-1185">Reference proteome</keyword>
<feature type="domain" description="HTH lysR-type" evidence="6">
    <location>
        <begin position="5"/>
        <end position="62"/>
    </location>
</feature>
<gene>
    <name evidence="7" type="ORF">ACFSC7_07475</name>
</gene>
<protein>
    <submittedName>
        <fullName evidence="7">LysR family transcriptional regulator</fullName>
    </submittedName>
</protein>
<dbReference type="InterPro" id="IPR050176">
    <property type="entry name" value="LTTR"/>
</dbReference>
<evidence type="ECO:0000313" key="8">
    <source>
        <dbReference type="Proteomes" id="UP001597327"/>
    </source>
</evidence>
<evidence type="ECO:0000256" key="1">
    <source>
        <dbReference type="ARBA" id="ARBA00009437"/>
    </source>
</evidence>
<evidence type="ECO:0000256" key="3">
    <source>
        <dbReference type="ARBA" id="ARBA00023125"/>
    </source>
</evidence>
<evidence type="ECO:0000259" key="6">
    <source>
        <dbReference type="PROSITE" id="PS50931"/>
    </source>
</evidence>
<dbReference type="Gene3D" id="1.10.10.10">
    <property type="entry name" value="Winged helix-like DNA-binding domain superfamily/Winged helix DNA-binding domain"/>
    <property type="match status" value="1"/>
</dbReference>
<dbReference type="Pfam" id="PF00126">
    <property type="entry name" value="HTH_1"/>
    <property type="match status" value="1"/>
</dbReference>
<accession>A0ABW4JV62</accession>
<dbReference type="PANTHER" id="PTHR30579">
    <property type="entry name" value="TRANSCRIPTIONAL REGULATOR"/>
    <property type="match status" value="1"/>
</dbReference>
<dbReference type="InterPro" id="IPR005119">
    <property type="entry name" value="LysR_subst-bd"/>
</dbReference>
<evidence type="ECO:0000313" key="7">
    <source>
        <dbReference type="EMBL" id="MFD1695353.1"/>
    </source>
</evidence>
<dbReference type="PANTHER" id="PTHR30579:SF7">
    <property type="entry name" value="HTH-TYPE TRANSCRIPTIONAL REGULATOR LRHA-RELATED"/>
    <property type="match status" value="1"/>
</dbReference>
<dbReference type="Proteomes" id="UP001597327">
    <property type="component" value="Unassembled WGS sequence"/>
</dbReference>
<feature type="compositionally biased region" description="Polar residues" evidence="5">
    <location>
        <begin position="303"/>
        <end position="313"/>
    </location>
</feature>
<name>A0ABW4JV62_9HYPH</name>
<evidence type="ECO:0000256" key="4">
    <source>
        <dbReference type="ARBA" id="ARBA00023163"/>
    </source>
</evidence>
<dbReference type="InterPro" id="IPR000847">
    <property type="entry name" value="LysR_HTH_N"/>
</dbReference>
<comment type="similarity">
    <text evidence="1">Belongs to the LysR transcriptional regulatory family.</text>
</comment>
<keyword evidence="4" id="KW-0804">Transcription</keyword>
<dbReference type="SUPFAM" id="SSF53850">
    <property type="entry name" value="Periplasmic binding protein-like II"/>
    <property type="match status" value="1"/>
</dbReference>
<proteinExistence type="inferred from homology"/>
<sequence length="313" mass="34190">MTYILDLDQLRTFLAIAELGSFSRAGEAVHKTQSAVSMQMRRLESKVGHPIFTRKGRHSALTPEGLRLVAYARRMIDLNSETLTALNNQDLRRPIHLGLPHEFADRMMAAVIASFARLHPVYDVRVTCCTREEAEAAVRAGALDLALLVAVDAEALAGRVVRSEPLHWVGSLDHGALALRKIRLILAEEGCPWRAVALEQLQQAERPHEIAYQCACAPALFGPLGSGLGITVLPESAIREGLRILDDTDELPRLPQCHVSLFARENASHAGLLALDRHIRAAIGNSNGLDTDPEPGPVRPVRNGSSLQAPRPH</sequence>
<dbReference type="RefSeq" id="WP_149890908.1">
    <property type="nucleotide sequence ID" value="NZ_JBHUFA010000001.1"/>
</dbReference>
<keyword evidence="2" id="KW-0805">Transcription regulation</keyword>
<dbReference type="EMBL" id="JBHUFA010000001">
    <property type="protein sequence ID" value="MFD1695353.1"/>
    <property type="molecule type" value="Genomic_DNA"/>
</dbReference>
<dbReference type="PROSITE" id="PS50931">
    <property type="entry name" value="HTH_LYSR"/>
    <property type="match status" value="1"/>
</dbReference>
<dbReference type="PRINTS" id="PR00039">
    <property type="entry name" value="HTHLYSR"/>
</dbReference>
<organism evidence="7 8">
    <name type="scientific">Roseibium aestuarii</name>
    <dbReference type="NCBI Taxonomy" id="2600299"/>
    <lineage>
        <taxon>Bacteria</taxon>
        <taxon>Pseudomonadati</taxon>
        <taxon>Pseudomonadota</taxon>
        <taxon>Alphaproteobacteria</taxon>
        <taxon>Hyphomicrobiales</taxon>
        <taxon>Stappiaceae</taxon>
        <taxon>Roseibium</taxon>
    </lineage>
</organism>
<evidence type="ECO:0000256" key="2">
    <source>
        <dbReference type="ARBA" id="ARBA00023015"/>
    </source>
</evidence>
<dbReference type="InterPro" id="IPR036390">
    <property type="entry name" value="WH_DNA-bd_sf"/>
</dbReference>
<dbReference type="Gene3D" id="3.40.190.10">
    <property type="entry name" value="Periplasmic binding protein-like II"/>
    <property type="match status" value="2"/>
</dbReference>
<dbReference type="Pfam" id="PF03466">
    <property type="entry name" value="LysR_substrate"/>
    <property type="match status" value="1"/>
</dbReference>
<feature type="region of interest" description="Disordered" evidence="5">
    <location>
        <begin position="285"/>
        <end position="313"/>
    </location>
</feature>
<dbReference type="InterPro" id="IPR036388">
    <property type="entry name" value="WH-like_DNA-bd_sf"/>
</dbReference>
<keyword evidence="3" id="KW-0238">DNA-binding</keyword>
<reference evidence="8" key="1">
    <citation type="journal article" date="2019" name="Int. J. Syst. Evol. Microbiol.">
        <title>The Global Catalogue of Microorganisms (GCM) 10K type strain sequencing project: providing services to taxonomists for standard genome sequencing and annotation.</title>
        <authorList>
            <consortium name="The Broad Institute Genomics Platform"/>
            <consortium name="The Broad Institute Genome Sequencing Center for Infectious Disease"/>
            <person name="Wu L."/>
            <person name="Ma J."/>
        </authorList>
    </citation>
    <scope>NUCLEOTIDE SEQUENCE [LARGE SCALE GENOMIC DNA]</scope>
    <source>
        <strain evidence="8">JCM 3369</strain>
    </source>
</reference>
<dbReference type="SUPFAM" id="SSF46785">
    <property type="entry name" value="Winged helix' DNA-binding domain"/>
    <property type="match status" value="1"/>
</dbReference>